<dbReference type="SUPFAM" id="SSF55469">
    <property type="entry name" value="FMN-dependent nitroreductase-like"/>
    <property type="match status" value="1"/>
</dbReference>
<dbReference type="PANTHER" id="PTHR43673">
    <property type="entry name" value="NAD(P)H NITROREDUCTASE YDGI-RELATED"/>
    <property type="match status" value="1"/>
</dbReference>
<dbReference type="InterPro" id="IPR000415">
    <property type="entry name" value="Nitroreductase-like"/>
</dbReference>
<keyword evidence="2" id="KW-0560">Oxidoreductase</keyword>
<comment type="similarity">
    <text evidence="1">Belongs to the nitroreductase family.</text>
</comment>
<gene>
    <name evidence="4" type="ORF">E3J33_00675</name>
</gene>
<dbReference type="Pfam" id="PF00881">
    <property type="entry name" value="Nitroreductase"/>
    <property type="match status" value="1"/>
</dbReference>
<dbReference type="EMBL" id="SOIJ01000034">
    <property type="protein sequence ID" value="TET94118.1"/>
    <property type="molecule type" value="Genomic_DNA"/>
</dbReference>
<evidence type="ECO:0000256" key="1">
    <source>
        <dbReference type="ARBA" id="ARBA00007118"/>
    </source>
</evidence>
<evidence type="ECO:0000259" key="3">
    <source>
        <dbReference type="Pfam" id="PF00881"/>
    </source>
</evidence>
<proteinExistence type="inferred from homology"/>
<sequence length="198" mass="22608">MNIYQMILKRRTIRRFQKKKVSYEVLEKCVNAARLAPSAANLQPCEYLIVDEEDLLDEVFGTLQWAGYISDGSPPASQRPTAYIMVLINQEVKTKAFEHDVGMAVENIILTALEEGVGSCCFGAVEREELRKRFNIPQKYIINLVIALGYPNESPVEEPFENSVKYWKDKKGLLHVPKRKLKDILHRNVITSEHTSAV</sequence>
<dbReference type="InterPro" id="IPR029479">
    <property type="entry name" value="Nitroreductase"/>
</dbReference>
<dbReference type="PANTHER" id="PTHR43673:SF10">
    <property type="entry name" value="NADH DEHYDROGENASE_NAD(P)H NITROREDUCTASE XCC3605-RELATED"/>
    <property type="match status" value="1"/>
</dbReference>
<dbReference type="Gene3D" id="2.20.180.10">
    <property type="entry name" value="putative fmn-dependent nitroreductase like domains"/>
    <property type="match status" value="1"/>
</dbReference>
<comment type="caution">
    <text evidence="4">The sequence shown here is derived from an EMBL/GenBank/DDBJ whole genome shotgun (WGS) entry which is preliminary data.</text>
</comment>
<feature type="domain" description="Nitroreductase" evidence="3">
    <location>
        <begin position="7"/>
        <end position="150"/>
    </location>
</feature>
<organism evidence="4 5">
    <name type="scientific">Aerophobetes bacterium</name>
    <dbReference type="NCBI Taxonomy" id="2030807"/>
    <lineage>
        <taxon>Bacteria</taxon>
        <taxon>Candidatus Aerophobota</taxon>
    </lineage>
</organism>
<dbReference type="GO" id="GO:0016491">
    <property type="term" value="F:oxidoreductase activity"/>
    <property type="evidence" value="ECO:0007669"/>
    <property type="project" value="UniProtKB-KW"/>
</dbReference>
<name>A0A523YRK4_UNCAE</name>
<accession>A0A523YRK4</accession>
<reference evidence="4 5" key="1">
    <citation type="submission" date="2019-03" db="EMBL/GenBank/DDBJ databases">
        <title>Metabolic potential of uncultured bacteria and archaea associated with petroleum seepage in deep-sea sediments.</title>
        <authorList>
            <person name="Dong X."/>
            <person name="Hubert C."/>
        </authorList>
    </citation>
    <scope>NUCLEOTIDE SEQUENCE [LARGE SCALE GENOMIC DNA]</scope>
    <source>
        <strain evidence="4">E29_bin28</strain>
    </source>
</reference>
<protein>
    <submittedName>
        <fullName evidence="4">Nitroreductase family protein</fullName>
    </submittedName>
</protein>
<dbReference type="InterPro" id="IPR023312">
    <property type="entry name" value="Put_nitroreductase_C_bac"/>
</dbReference>
<dbReference type="Proteomes" id="UP000316925">
    <property type="component" value="Unassembled WGS sequence"/>
</dbReference>
<evidence type="ECO:0000313" key="4">
    <source>
        <dbReference type="EMBL" id="TET94118.1"/>
    </source>
</evidence>
<evidence type="ECO:0000313" key="5">
    <source>
        <dbReference type="Proteomes" id="UP000316925"/>
    </source>
</evidence>
<evidence type="ECO:0000256" key="2">
    <source>
        <dbReference type="ARBA" id="ARBA00023002"/>
    </source>
</evidence>
<dbReference type="AlphaFoldDB" id="A0A523YRK4"/>
<dbReference type="CDD" id="cd02062">
    <property type="entry name" value="Nitro_FMN_reductase"/>
    <property type="match status" value="1"/>
</dbReference>
<dbReference type="Gene3D" id="3.40.109.10">
    <property type="entry name" value="NADH Oxidase"/>
    <property type="match status" value="1"/>
</dbReference>